<evidence type="ECO:0000256" key="2">
    <source>
        <dbReference type="ARBA" id="ARBA00022803"/>
    </source>
</evidence>
<keyword evidence="6" id="KW-1185">Reference proteome</keyword>
<dbReference type="AlphaFoldDB" id="A0A0V0QPB0"/>
<evidence type="ECO:0000313" key="5">
    <source>
        <dbReference type="EMBL" id="KRX03840.1"/>
    </source>
</evidence>
<protein>
    <submittedName>
        <fullName evidence="5">Uncharacterized protein</fullName>
    </submittedName>
</protein>
<feature type="repeat" description="TPR" evidence="3">
    <location>
        <begin position="107"/>
        <end position="140"/>
    </location>
</feature>
<dbReference type="EMBL" id="LDAU01000125">
    <property type="protein sequence ID" value="KRX03840.1"/>
    <property type="molecule type" value="Genomic_DNA"/>
</dbReference>
<feature type="coiled-coil region" evidence="4">
    <location>
        <begin position="207"/>
        <end position="234"/>
    </location>
</feature>
<sequence length="345" mass="41078">MGNSAQKCYKKGEDFEVQHQYEKALDLYQQALNLDSSFQMAQYKEADILQILGHKQEALKKWILYIQTYPDDQWGYNNLGLLYYDTFDYEKSIECYNKAVQLDKNEGCFYHNRGLAYQYNYNLQEAVKDFDKALEIHEDLILALSEKALVYVHTQQYDKAVQFMPNLQEKLQKLSDFHLSAGQQEDFIRTVQIIEVYEELVKENQIFLNSELRVENLQKKIQNLDNDNDYQTQLKQKHFKINQTIFSDQNFDPLKNLAQKDKENLLKQQKINKNIKIRENKTDITGYKLAKNYSQELKQNGDNKDQICQNKNQDEINQKFQYNQTIVNLLEFHNKVRFKNIHGDK</sequence>
<dbReference type="InterPro" id="IPR019734">
    <property type="entry name" value="TPR_rpt"/>
</dbReference>
<evidence type="ECO:0000256" key="3">
    <source>
        <dbReference type="PROSITE-ProRule" id="PRU00339"/>
    </source>
</evidence>
<evidence type="ECO:0000256" key="4">
    <source>
        <dbReference type="SAM" id="Coils"/>
    </source>
</evidence>
<gene>
    <name evidence="5" type="ORF">PPERSA_04635</name>
</gene>
<feature type="repeat" description="TPR" evidence="3">
    <location>
        <begin position="5"/>
        <end position="38"/>
    </location>
</feature>
<organism evidence="5 6">
    <name type="scientific">Pseudocohnilembus persalinus</name>
    <name type="common">Ciliate</name>
    <dbReference type="NCBI Taxonomy" id="266149"/>
    <lineage>
        <taxon>Eukaryota</taxon>
        <taxon>Sar</taxon>
        <taxon>Alveolata</taxon>
        <taxon>Ciliophora</taxon>
        <taxon>Intramacronucleata</taxon>
        <taxon>Oligohymenophorea</taxon>
        <taxon>Scuticociliatia</taxon>
        <taxon>Philasterida</taxon>
        <taxon>Pseudocohnilembidae</taxon>
        <taxon>Pseudocohnilembus</taxon>
    </lineage>
</organism>
<dbReference type="Pfam" id="PF00515">
    <property type="entry name" value="TPR_1"/>
    <property type="match status" value="1"/>
</dbReference>
<dbReference type="InterPro" id="IPR051685">
    <property type="entry name" value="Ycf3/AcsC/BcsC/TPR_MFPF"/>
</dbReference>
<dbReference type="PANTHER" id="PTHR44943:SF4">
    <property type="entry name" value="TPR REPEAT-CONTAINING PROTEIN MJ0798"/>
    <property type="match status" value="1"/>
</dbReference>
<keyword evidence="1" id="KW-0677">Repeat</keyword>
<accession>A0A0V0QPB0</accession>
<evidence type="ECO:0000313" key="6">
    <source>
        <dbReference type="Proteomes" id="UP000054937"/>
    </source>
</evidence>
<reference evidence="5 6" key="1">
    <citation type="journal article" date="2015" name="Sci. Rep.">
        <title>Genome of the facultative scuticociliatosis pathogen Pseudocohnilembus persalinus provides insight into its virulence through horizontal gene transfer.</title>
        <authorList>
            <person name="Xiong J."/>
            <person name="Wang G."/>
            <person name="Cheng J."/>
            <person name="Tian M."/>
            <person name="Pan X."/>
            <person name="Warren A."/>
            <person name="Jiang C."/>
            <person name="Yuan D."/>
            <person name="Miao W."/>
        </authorList>
    </citation>
    <scope>NUCLEOTIDE SEQUENCE [LARGE SCALE GENOMIC DNA]</scope>
    <source>
        <strain evidence="5">36N120E</strain>
    </source>
</reference>
<evidence type="ECO:0000256" key="1">
    <source>
        <dbReference type="ARBA" id="ARBA00022737"/>
    </source>
</evidence>
<dbReference type="InParanoid" id="A0A0V0QPB0"/>
<dbReference type="PROSITE" id="PS50005">
    <property type="entry name" value="TPR"/>
    <property type="match status" value="3"/>
</dbReference>
<dbReference type="OrthoDB" id="311088at2759"/>
<dbReference type="Gene3D" id="1.25.40.10">
    <property type="entry name" value="Tetratricopeptide repeat domain"/>
    <property type="match status" value="2"/>
</dbReference>
<keyword evidence="4" id="KW-0175">Coiled coil</keyword>
<comment type="caution">
    <text evidence="5">The sequence shown here is derived from an EMBL/GenBank/DDBJ whole genome shotgun (WGS) entry which is preliminary data.</text>
</comment>
<proteinExistence type="predicted"/>
<feature type="repeat" description="TPR" evidence="3">
    <location>
        <begin position="73"/>
        <end position="106"/>
    </location>
</feature>
<dbReference type="SUPFAM" id="SSF48452">
    <property type="entry name" value="TPR-like"/>
    <property type="match status" value="1"/>
</dbReference>
<dbReference type="Pfam" id="PF13374">
    <property type="entry name" value="TPR_10"/>
    <property type="match status" value="1"/>
</dbReference>
<keyword evidence="2 3" id="KW-0802">TPR repeat</keyword>
<name>A0A0V0QPB0_PSEPJ</name>
<dbReference type="SMART" id="SM00028">
    <property type="entry name" value="TPR"/>
    <property type="match status" value="3"/>
</dbReference>
<dbReference type="InterPro" id="IPR011990">
    <property type="entry name" value="TPR-like_helical_dom_sf"/>
</dbReference>
<dbReference type="Proteomes" id="UP000054937">
    <property type="component" value="Unassembled WGS sequence"/>
</dbReference>
<dbReference type="PANTHER" id="PTHR44943">
    <property type="entry name" value="CELLULOSE SYNTHASE OPERON PROTEIN C"/>
    <property type="match status" value="1"/>
</dbReference>